<dbReference type="Gene3D" id="2.60.110.10">
    <property type="entry name" value="Thaumatin"/>
    <property type="match status" value="1"/>
</dbReference>
<organism evidence="3 4">
    <name type="scientific">Peltaster fructicola</name>
    <dbReference type="NCBI Taxonomy" id="286661"/>
    <lineage>
        <taxon>Eukaryota</taxon>
        <taxon>Fungi</taxon>
        <taxon>Dikarya</taxon>
        <taxon>Ascomycota</taxon>
        <taxon>Pezizomycotina</taxon>
        <taxon>Dothideomycetes</taxon>
        <taxon>Dothideomycetes incertae sedis</taxon>
        <taxon>Peltaster</taxon>
    </lineage>
</organism>
<dbReference type="Gene3D" id="3.30.920.50">
    <property type="entry name" value="Beta-1,3-glucanase, C-terminal domain"/>
    <property type="match status" value="1"/>
</dbReference>
<feature type="domain" description="GH64" evidence="2">
    <location>
        <begin position="65"/>
        <end position="425"/>
    </location>
</feature>
<feature type="signal peptide" evidence="1">
    <location>
        <begin position="1"/>
        <end position="20"/>
    </location>
</feature>
<dbReference type="CDD" id="cd09220">
    <property type="entry name" value="GH64-GluB-like"/>
    <property type="match status" value="1"/>
</dbReference>
<dbReference type="AlphaFoldDB" id="A0A6H0XXE1"/>
<dbReference type="Pfam" id="PF16483">
    <property type="entry name" value="Glyco_hydro_64"/>
    <property type="match status" value="1"/>
</dbReference>
<protein>
    <recommendedName>
        <fullName evidence="2">GH64 domain-containing protein</fullName>
    </recommendedName>
</protein>
<dbReference type="PANTHER" id="PTHR38165:SF1">
    <property type="entry name" value="GLUCANASE B"/>
    <property type="match status" value="1"/>
</dbReference>
<dbReference type="PROSITE" id="PS52006">
    <property type="entry name" value="GH64"/>
    <property type="match status" value="1"/>
</dbReference>
<proteinExistence type="predicted"/>
<dbReference type="InterPro" id="IPR042517">
    <property type="entry name" value="Glyco_hydro_64_N_2"/>
</dbReference>
<keyword evidence="1" id="KW-0732">Signal</keyword>
<feature type="chain" id="PRO_5026199325" description="GH64 domain-containing protein" evidence="1">
    <location>
        <begin position="21"/>
        <end position="443"/>
    </location>
</feature>
<keyword evidence="4" id="KW-1185">Reference proteome</keyword>
<accession>A0A6H0XXE1</accession>
<gene>
    <name evidence="3" type="ORF">AMS68_004940</name>
</gene>
<reference evidence="3 4" key="1">
    <citation type="journal article" date="2016" name="Sci. Rep.">
        <title>Peltaster fructicola genome reveals evolution from an invasive phytopathogen to an ectophytic parasite.</title>
        <authorList>
            <person name="Xu C."/>
            <person name="Chen H."/>
            <person name="Gleason M.L."/>
            <person name="Xu J.R."/>
            <person name="Liu H."/>
            <person name="Zhang R."/>
            <person name="Sun G."/>
        </authorList>
    </citation>
    <scope>NUCLEOTIDE SEQUENCE [LARGE SCALE GENOMIC DNA]</scope>
    <source>
        <strain evidence="3 4">LNHT1506</strain>
    </source>
</reference>
<dbReference type="InterPro" id="IPR037176">
    <property type="entry name" value="Osmotin/thaumatin-like_sf"/>
</dbReference>
<name>A0A6H0XXE1_9PEZI</name>
<dbReference type="Proteomes" id="UP000503462">
    <property type="component" value="Chromosome 3"/>
</dbReference>
<evidence type="ECO:0000259" key="2">
    <source>
        <dbReference type="PROSITE" id="PS52006"/>
    </source>
</evidence>
<dbReference type="InterPro" id="IPR032477">
    <property type="entry name" value="Glyco_hydro_64"/>
</dbReference>
<dbReference type="EMBL" id="CP051141">
    <property type="protein sequence ID" value="QIW99422.1"/>
    <property type="molecule type" value="Genomic_DNA"/>
</dbReference>
<dbReference type="OrthoDB" id="10058186at2759"/>
<evidence type="ECO:0000313" key="4">
    <source>
        <dbReference type="Proteomes" id="UP000503462"/>
    </source>
</evidence>
<sequence>MRGLSMIIAAASLLLTFASAAPVITVHPGNANTGLVITKENTVNATKVTTWSNSTGVKINAALTTGALPLALVNNFPGGAINAYVTGLDANGQLVMLKADGTFYYPTATSGPPQQVMQNCAIPLGAKGSTLQITVPGYISSARIWFAEGQLKFYTVQGANGPSLVEPSAVNPNDPSASVNWGFVELTYNSSGGLYANISYVDFLGLILGMQLQCGDGSTQGARGLSQNSVQAVCSALSAQAGQDGAPWGDLCQADSSGNMLRVLAPTDFISSSSSAFSSYWSSYIDQVWSKYTSEPLYIDTQSSPGKVACQVQGSQLQCAGDNRSYSKPTALDIFGCNSGPFGIQAGDNLVHVSVVPRLCAAFHRTTLLLPGGNVQPSLDSSHYYTTTPTNYFSKLIHQYELDGKGYAFAYDDVNPDGDVNQSGTVVDANPQLLTIYVGGNTS</sequence>
<dbReference type="PANTHER" id="PTHR38165">
    <property type="match status" value="1"/>
</dbReference>
<dbReference type="InterPro" id="IPR037398">
    <property type="entry name" value="Glyco_hydro_64_fam"/>
</dbReference>
<evidence type="ECO:0000313" key="3">
    <source>
        <dbReference type="EMBL" id="QIW99422.1"/>
    </source>
</evidence>
<evidence type="ECO:0000256" key="1">
    <source>
        <dbReference type="SAM" id="SignalP"/>
    </source>
</evidence>